<evidence type="ECO:0000313" key="7">
    <source>
        <dbReference type="Proteomes" id="UP000183107"/>
    </source>
</evidence>
<name>A0A1I5C5Q8_9PROT</name>
<keyword evidence="7" id="KW-1185">Reference proteome</keyword>
<gene>
    <name evidence="5" type="primary">darP</name>
    <name evidence="6" type="ORF">SAMN05216386_1972</name>
</gene>
<dbReference type="RefSeq" id="WP_074797008.1">
    <property type="nucleotide sequence ID" value="NZ_FOVJ01000003.1"/>
</dbReference>
<dbReference type="CDD" id="cd16331">
    <property type="entry name" value="YjgA-like"/>
    <property type="match status" value="1"/>
</dbReference>
<dbReference type="PANTHER" id="PTHR38101:SF1">
    <property type="entry name" value="UPF0307 PROTEIN YJGA"/>
    <property type="match status" value="1"/>
</dbReference>
<keyword evidence="1 5" id="KW-0963">Cytoplasm</keyword>
<accession>A0A1I5C5Q8</accession>
<dbReference type="Pfam" id="PF04751">
    <property type="entry name" value="DarP"/>
    <property type="match status" value="1"/>
</dbReference>
<keyword evidence="3 5" id="KW-0699">rRNA-binding</keyword>
<dbReference type="InterPro" id="IPR023153">
    <property type="entry name" value="DarP_sf"/>
</dbReference>
<dbReference type="HAMAP" id="MF_00765">
    <property type="entry name" value="DarP"/>
    <property type="match status" value="1"/>
</dbReference>
<dbReference type="InterPro" id="IPR006839">
    <property type="entry name" value="DarP"/>
</dbReference>
<dbReference type="GO" id="GO:1902626">
    <property type="term" value="P:assembly of large subunit precursor of preribosome"/>
    <property type="evidence" value="ECO:0007669"/>
    <property type="project" value="UniProtKB-UniRule"/>
</dbReference>
<keyword evidence="2 5" id="KW-0690">Ribosome biogenesis</keyword>
<sequence length="177" mass="20734">MQKNLTDNSEELPSKTRRKQEMHALQEIGEQLVQLDFKRLTELNLPDTLRDAILEARRMRKHGAVRRQMQFIGKLMRSVDAEPIREKLDVWSGLSLKHTAWLHTLERWRERLLADEQALGELGQQYAAADLQQLRMLIRNVQKERLADKPPKSFRALFQELQRIIPEDSGSTGIKEE</sequence>
<keyword evidence="4 5" id="KW-0694">RNA-binding</keyword>
<dbReference type="SUPFAM" id="SSF158710">
    <property type="entry name" value="PSPTO4464-like"/>
    <property type="match status" value="1"/>
</dbReference>
<dbReference type="GO" id="GO:0043022">
    <property type="term" value="F:ribosome binding"/>
    <property type="evidence" value="ECO:0007669"/>
    <property type="project" value="UniProtKB-UniRule"/>
</dbReference>
<evidence type="ECO:0000256" key="4">
    <source>
        <dbReference type="ARBA" id="ARBA00022884"/>
    </source>
</evidence>
<comment type="function">
    <text evidence="5">Member of a network of 50S ribosomal subunit biogenesis factors which assembles along the 30S-50S interface, preventing incorrect 23S rRNA structures from forming. Promotes peptidyl transferase center (PTC) maturation.</text>
</comment>
<dbReference type="NCBIfam" id="NF003593">
    <property type="entry name" value="PRK05255.1-1"/>
    <property type="match status" value="1"/>
</dbReference>
<evidence type="ECO:0000256" key="2">
    <source>
        <dbReference type="ARBA" id="ARBA00022517"/>
    </source>
</evidence>
<reference evidence="7" key="1">
    <citation type="submission" date="2016-10" db="EMBL/GenBank/DDBJ databases">
        <authorList>
            <person name="Varghese N."/>
        </authorList>
    </citation>
    <scope>NUCLEOTIDE SEQUENCE [LARGE SCALE GENOMIC DNA]</scope>
    <source>
        <strain evidence="7">Nsp8</strain>
    </source>
</reference>
<dbReference type="STRING" id="1266925.GCA_000619905_02119"/>
<dbReference type="PIRSF" id="PIRSF016183">
    <property type="entry name" value="UCP016183"/>
    <property type="match status" value="1"/>
</dbReference>
<dbReference type="EMBL" id="FOVJ01000003">
    <property type="protein sequence ID" value="SFN82194.1"/>
    <property type="molecule type" value="Genomic_DNA"/>
</dbReference>
<organism evidence="6 7">
    <name type="scientific">Nitrosospira briensis</name>
    <dbReference type="NCBI Taxonomy" id="35799"/>
    <lineage>
        <taxon>Bacteria</taxon>
        <taxon>Pseudomonadati</taxon>
        <taxon>Pseudomonadota</taxon>
        <taxon>Betaproteobacteria</taxon>
        <taxon>Nitrosomonadales</taxon>
        <taxon>Nitrosomonadaceae</taxon>
        <taxon>Nitrosospira</taxon>
    </lineage>
</organism>
<dbReference type="Gene3D" id="1.10.60.30">
    <property type="entry name" value="PSPTO4464-like domains"/>
    <property type="match status" value="2"/>
</dbReference>
<dbReference type="Proteomes" id="UP000183107">
    <property type="component" value="Unassembled WGS sequence"/>
</dbReference>
<dbReference type="GO" id="GO:0005829">
    <property type="term" value="C:cytosol"/>
    <property type="evidence" value="ECO:0007669"/>
    <property type="project" value="TreeGrafter"/>
</dbReference>
<comment type="similarity">
    <text evidence="5">Belongs to the DarP family.</text>
</comment>
<proteinExistence type="inferred from homology"/>
<evidence type="ECO:0000256" key="3">
    <source>
        <dbReference type="ARBA" id="ARBA00022730"/>
    </source>
</evidence>
<dbReference type="PANTHER" id="PTHR38101">
    <property type="entry name" value="UPF0307 PROTEIN YJGA"/>
    <property type="match status" value="1"/>
</dbReference>
<comment type="subcellular location">
    <subcellularLocation>
        <location evidence="5">Cytoplasm</location>
    </subcellularLocation>
    <text evidence="5">Associates with late stage pre-50S ribosomal subunits.</text>
</comment>
<dbReference type="OrthoDB" id="5293604at2"/>
<dbReference type="GO" id="GO:0019843">
    <property type="term" value="F:rRNA binding"/>
    <property type="evidence" value="ECO:0007669"/>
    <property type="project" value="UniProtKB-UniRule"/>
</dbReference>
<dbReference type="AlphaFoldDB" id="A0A1I5C5Q8"/>
<evidence type="ECO:0000256" key="1">
    <source>
        <dbReference type="ARBA" id="ARBA00022490"/>
    </source>
</evidence>
<evidence type="ECO:0000313" key="6">
    <source>
        <dbReference type="EMBL" id="SFN82194.1"/>
    </source>
</evidence>
<evidence type="ECO:0000256" key="5">
    <source>
        <dbReference type="HAMAP-Rule" id="MF_00765"/>
    </source>
</evidence>
<protein>
    <recommendedName>
        <fullName evidence="5">Dual-action ribosomal maturation protein DarP</fullName>
    </recommendedName>
    <alternativeName>
        <fullName evidence="5">Large ribosomal subunit assembly factor DarP</fullName>
    </alternativeName>
</protein>